<keyword evidence="4" id="KW-1185">Reference proteome</keyword>
<evidence type="ECO:0000313" key="3">
    <source>
        <dbReference type="EMBL" id="KAL2330540.1"/>
    </source>
</evidence>
<accession>A0ABD1M420</accession>
<evidence type="ECO:0000313" key="4">
    <source>
        <dbReference type="Proteomes" id="UP001603857"/>
    </source>
</evidence>
<sequence>MITGYVKCGMIREARKLFDRSDAKRDVVTWTAMVRGYFRLNQLQLLQPSRKIGVSQGVKSGFVGETDSLYFLSRARNNSKDIKESDTTERNRNKKTHKKTNRFTQSSMNPKKRGGVDNIQHTKSQRNQILMEIIQTFQNMARQRQSISSTGDSKTTEPYKICTRNPKLGDKQNVKMGEDGGWGAAGRESESLPPLGLLPGEQREMKLLQRENPL</sequence>
<evidence type="ECO:0000256" key="1">
    <source>
        <dbReference type="ARBA" id="ARBA00022737"/>
    </source>
</evidence>
<dbReference type="EMBL" id="JBGMDY010000006">
    <property type="protein sequence ID" value="KAL2330540.1"/>
    <property type="molecule type" value="Genomic_DNA"/>
</dbReference>
<name>A0ABD1M420_9FABA</name>
<evidence type="ECO:0000256" key="2">
    <source>
        <dbReference type="SAM" id="MobiDB-lite"/>
    </source>
</evidence>
<gene>
    <name evidence="3" type="ORF">Fmac_018121</name>
</gene>
<evidence type="ECO:0008006" key="5">
    <source>
        <dbReference type="Google" id="ProtNLM"/>
    </source>
</evidence>
<feature type="region of interest" description="Disordered" evidence="2">
    <location>
        <begin position="145"/>
        <end position="214"/>
    </location>
</feature>
<feature type="compositionally biased region" description="Basic and acidic residues" evidence="2">
    <location>
        <begin position="79"/>
        <end position="91"/>
    </location>
</feature>
<feature type="compositionally biased region" description="Basic residues" evidence="2">
    <location>
        <begin position="92"/>
        <end position="101"/>
    </location>
</feature>
<reference evidence="3 4" key="1">
    <citation type="submission" date="2024-08" db="EMBL/GenBank/DDBJ databases">
        <title>Insights into the chromosomal genome structure of Flemingia macrophylla.</title>
        <authorList>
            <person name="Ding Y."/>
            <person name="Zhao Y."/>
            <person name="Bi W."/>
            <person name="Wu M."/>
            <person name="Zhao G."/>
            <person name="Gong Y."/>
            <person name="Li W."/>
            <person name="Zhang P."/>
        </authorList>
    </citation>
    <scope>NUCLEOTIDE SEQUENCE [LARGE SCALE GENOMIC DNA]</scope>
    <source>
        <strain evidence="3">DYQJB</strain>
        <tissue evidence="3">Leaf</tissue>
    </source>
</reference>
<feature type="region of interest" description="Disordered" evidence="2">
    <location>
        <begin position="79"/>
        <end position="118"/>
    </location>
</feature>
<dbReference type="Gene3D" id="1.25.40.10">
    <property type="entry name" value="Tetratricopeptide repeat domain"/>
    <property type="match status" value="1"/>
</dbReference>
<dbReference type="AlphaFoldDB" id="A0ABD1M420"/>
<dbReference type="InterPro" id="IPR002885">
    <property type="entry name" value="PPR_rpt"/>
</dbReference>
<protein>
    <recommendedName>
        <fullName evidence="5">Pentatricopeptide repeat-containing protein</fullName>
    </recommendedName>
</protein>
<dbReference type="Proteomes" id="UP001603857">
    <property type="component" value="Unassembled WGS sequence"/>
</dbReference>
<feature type="compositionally biased region" description="Basic and acidic residues" evidence="2">
    <location>
        <begin position="201"/>
        <end position="214"/>
    </location>
</feature>
<organism evidence="3 4">
    <name type="scientific">Flemingia macrophylla</name>
    <dbReference type="NCBI Taxonomy" id="520843"/>
    <lineage>
        <taxon>Eukaryota</taxon>
        <taxon>Viridiplantae</taxon>
        <taxon>Streptophyta</taxon>
        <taxon>Embryophyta</taxon>
        <taxon>Tracheophyta</taxon>
        <taxon>Spermatophyta</taxon>
        <taxon>Magnoliopsida</taxon>
        <taxon>eudicotyledons</taxon>
        <taxon>Gunneridae</taxon>
        <taxon>Pentapetalae</taxon>
        <taxon>rosids</taxon>
        <taxon>fabids</taxon>
        <taxon>Fabales</taxon>
        <taxon>Fabaceae</taxon>
        <taxon>Papilionoideae</taxon>
        <taxon>50 kb inversion clade</taxon>
        <taxon>NPAAA clade</taxon>
        <taxon>indigoferoid/millettioid clade</taxon>
        <taxon>Phaseoleae</taxon>
        <taxon>Flemingia</taxon>
    </lineage>
</organism>
<feature type="compositionally biased region" description="Basic and acidic residues" evidence="2">
    <location>
        <begin position="167"/>
        <end position="178"/>
    </location>
</feature>
<keyword evidence="1" id="KW-0677">Repeat</keyword>
<comment type="caution">
    <text evidence="3">The sequence shown here is derived from an EMBL/GenBank/DDBJ whole genome shotgun (WGS) entry which is preliminary data.</text>
</comment>
<proteinExistence type="predicted"/>
<dbReference type="Pfam" id="PF01535">
    <property type="entry name" value="PPR"/>
    <property type="match status" value="2"/>
</dbReference>
<dbReference type="InterPro" id="IPR011990">
    <property type="entry name" value="TPR-like_helical_dom_sf"/>
</dbReference>
<feature type="compositionally biased region" description="Low complexity" evidence="2">
    <location>
        <begin position="191"/>
        <end position="200"/>
    </location>
</feature>